<gene>
    <name evidence="1" type="ORF">DPMN_054577</name>
</gene>
<proteinExistence type="predicted"/>
<reference evidence="1" key="1">
    <citation type="journal article" date="2019" name="bioRxiv">
        <title>The Genome of the Zebra Mussel, Dreissena polymorpha: A Resource for Invasive Species Research.</title>
        <authorList>
            <person name="McCartney M.A."/>
            <person name="Auch B."/>
            <person name="Kono T."/>
            <person name="Mallez S."/>
            <person name="Zhang Y."/>
            <person name="Obille A."/>
            <person name="Becker A."/>
            <person name="Abrahante J.E."/>
            <person name="Garbe J."/>
            <person name="Badalamenti J.P."/>
            <person name="Herman A."/>
            <person name="Mangelson H."/>
            <person name="Liachko I."/>
            <person name="Sullivan S."/>
            <person name="Sone E.D."/>
            <person name="Koren S."/>
            <person name="Silverstein K.A.T."/>
            <person name="Beckman K.B."/>
            <person name="Gohl D.M."/>
        </authorList>
    </citation>
    <scope>NUCLEOTIDE SEQUENCE</scope>
    <source>
        <strain evidence="1">Duluth1</strain>
        <tissue evidence="1">Whole animal</tissue>
    </source>
</reference>
<sequence>MCFPVDVITVELDNSIGVRVDVYEKRVVVVFVDVSVDVKNGVGEVLDVAISGGAVSLS</sequence>
<dbReference type="EMBL" id="JAIWYP010000012">
    <property type="protein sequence ID" value="KAH3728618.1"/>
    <property type="molecule type" value="Genomic_DNA"/>
</dbReference>
<reference evidence="1" key="2">
    <citation type="submission" date="2020-11" db="EMBL/GenBank/DDBJ databases">
        <authorList>
            <person name="McCartney M.A."/>
            <person name="Auch B."/>
            <person name="Kono T."/>
            <person name="Mallez S."/>
            <person name="Becker A."/>
            <person name="Gohl D.M."/>
            <person name="Silverstein K.A.T."/>
            <person name="Koren S."/>
            <person name="Bechman K.B."/>
            <person name="Herman A."/>
            <person name="Abrahante J.E."/>
            <person name="Garbe J."/>
        </authorList>
    </citation>
    <scope>NUCLEOTIDE SEQUENCE</scope>
    <source>
        <strain evidence="1">Duluth1</strain>
        <tissue evidence="1">Whole animal</tissue>
    </source>
</reference>
<dbReference type="AlphaFoldDB" id="A0A9D4CQL9"/>
<dbReference type="Proteomes" id="UP000828390">
    <property type="component" value="Unassembled WGS sequence"/>
</dbReference>
<name>A0A9D4CQL9_DREPO</name>
<protein>
    <submittedName>
        <fullName evidence="1">Uncharacterized protein</fullName>
    </submittedName>
</protein>
<comment type="caution">
    <text evidence="1">The sequence shown here is derived from an EMBL/GenBank/DDBJ whole genome shotgun (WGS) entry which is preliminary data.</text>
</comment>
<keyword evidence="2" id="KW-1185">Reference proteome</keyword>
<evidence type="ECO:0000313" key="1">
    <source>
        <dbReference type="EMBL" id="KAH3728618.1"/>
    </source>
</evidence>
<evidence type="ECO:0000313" key="2">
    <source>
        <dbReference type="Proteomes" id="UP000828390"/>
    </source>
</evidence>
<accession>A0A9D4CQL9</accession>
<organism evidence="1 2">
    <name type="scientific">Dreissena polymorpha</name>
    <name type="common">Zebra mussel</name>
    <name type="synonym">Mytilus polymorpha</name>
    <dbReference type="NCBI Taxonomy" id="45954"/>
    <lineage>
        <taxon>Eukaryota</taxon>
        <taxon>Metazoa</taxon>
        <taxon>Spiralia</taxon>
        <taxon>Lophotrochozoa</taxon>
        <taxon>Mollusca</taxon>
        <taxon>Bivalvia</taxon>
        <taxon>Autobranchia</taxon>
        <taxon>Heteroconchia</taxon>
        <taxon>Euheterodonta</taxon>
        <taxon>Imparidentia</taxon>
        <taxon>Neoheterodontei</taxon>
        <taxon>Myida</taxon>
        <taxon>Dreissenoidea</taxon>
        <taxon>Dreissenidae</taxon>
        <taxon>Dreissena</taxon>
    </lineage>
</organism>